<protein>
    <submittedName>
        <fullName evidence="2">Uncharacterized protein</fullName>
    </submittedName>
</protein>
<evidence type="ECO:0000313" key="3">
    <source>
        <dbReference type="EMBL" id="CAF3496662.1"/>
    </source>
</evidence>
<reference evidence="2" key="1">
    <citation type="submission" date="2021-02" db="EMBL/GenBank/DDBJ databases">
        <authorList>
            <person name="Nowell W R."/>
        </authorList>
    </citation>
    <scope>NUCLEOTIDE SEQUENCE</scope>
</reference>
<evidence type="ECO:0000256" key="1">
    <source>
        <dbReference type="SAM" id="MobiDB-lite"/>
    </source>
</evidence>
<evidence type="ECO:0000313" key="2">
    <source>
        <dbReference type="EMBL" id="CAF0820267.1"/>
    </source>
</evidence>
<sequence length="71" mass="7990">MDSFSRNIRTSSVASGNVPMHEPLSTSASSRSSSLSFSGWGIHYKTIHEPEVKGVWDGYQTQEEFMVMHLR</sequence>
<dbReference type="Proteomes" id="UP000663882">
    <property type="component" value="Unassembled WGS sequence"/>
</dbReference>
<dbReference type="EMBL" id="CAJOAX010000062">
    <property type="protein sequence ID" value="CAF3496662.1"/>
    <property type="molecule type" value="Genomic_DNA"/>
</dbReference>
<dbReference type="Proteomes" id="UP000663823">
    <property type="component" value="Unassembled WGS sequence"/>
</dbReference>
<feature type="compositionally biased region" description="Low complexity" evidence="1">
    <location>
        <begin position="25"/>
        <end position="35"/>
    </location>
</feature>
<gene>
    <name evidence="3" type="ORF">OTI717_LOCUS1459</name>
    <name evidence="2" type="ORF">RFH988_LOCUS4905</name>
</gene>
<feature type="compositionally biased region" description="Polar residues" evidence="1">
    <location>
        <begin position="1"/>
        <end position="15"/>
    </location>
</feature>
<dbReference type="OrthoDB" id="10042052at2759"/>
<comment type="caution">
    <text evidence="2">The sequence shown here is derived from an EMBL/GenBank/DDBJ whole genome shotgun (WGS) entry which is preliminary data.</text>
</comment>
<feature type="region of interest" description="Disordered" evidence="1">
    <location>
        <begin position="1"/>
        <end position="35"/>
    </location>
</feature>
<evidence type="ECO:0000313" key="4">
    <source>
        <dbReference type="Proteomes" id="UP000663882"/>
    </source>
</evidence>
<name>A0A813TY81_9BILA</name>
<accession>A0A813TY81</accession>
<dbReference type="EMBL" id="CAJNOO010000133">
    <property type="protein sequence ID" value="CAF0820267.1"/>
    <property type="molecule type" value="Genomic_DNA"/>
</dbReference>
<proteinExistence type="predicted"/>
<organism evidence="2 4">
    <name type="scientific">Rotaria sordida</name>
    <dbReference type="NCBI Taxonomy" id="392033"/>
    <lineage>
        <taxon>Eukaryota</taxon>
        <taxon>Metazoa</taxon>
        <taxon>Spiralia</taxon>
        <taxon>Gnathifera</taxon>
        <taxon>Rotifera</taxon>
        <taxon>Eurotatoria</taxon>
        <taxon>Bdelloidea</taxon>
        <taxon>Philodinida</taxon>
        <taxon>Philodinidae</taxon>
        <taxon>Rotaria</taxon>
    </lineage>
</organism>
<dbReference type="AlphaFoldDB" id="A0A813TY81"/>